<dbReference type="Pfam" id="PF00884">
    <property type="entry name" value="Sulfatase"/>
    <property type="match status" value="1"/>
</dbReference>
<gene>
    <name evidence="4" type="primary">yejM</name>
    <name evidence="4" type="ORF">Poly59_50810</name>
</gene>
<protein>
    <submittedName>
        <fullName evidence="4">Inner membrane protein YejM</fullName>
    </submittedName>
</protein>
<keyword evidence="2" id="KW-0472">Membrane</keyword>
<comment type="similarity">
    <text evidence="1">Belongs to the sulfatase family.</text>
</comment>
<proteinExistence type="inferred from homology"/>
<dbReference type="GO" id="GO:0004065">
    <property type="term" value="F:arylsulfatase activity"/>
    <property type="evidence" value="ECO:0007669"/>
    <property type="project" value="TreeGrafter"/>
</dbReference>
<feature type="transmembrane region" description="Helical" evidence="2">
    <location>
        <begin position="53"/>
        <end position="75"/>
    </location>
</feature>
<accession>A0A5C6EIF8</accession>
<dbReference type="InterPro" id="IPR000917">
    <property type="entry name" value="Sulfatase_N"/>
</dbReference>
<dbReference type="RefSeq" id="WP_146536626.1">
    <property type="nucleotide sequence ID" value="NZ_SJPX01000005.1"/>
</dbReference>
<feature type="transmembrane region" description="Helical" evidence="2">
    <location>
        <begin position="95"/>
        <end position="124"/>
    </location>
</feature>
<dbReference type="PANTHER" id="PTHR42693:SF33">
    <property type="entry name" value="ARYLSULFATASE"/>
    <property type="match status" value="1"/>
</dbReference>
<keyword evidence="5" id="KW-1185">Reference proteome</keyword>
<evidence type="ECO:0000313" key="5">
    <source>
        <dbReference type="Proteomes" id="UP000317977"/>
    </source>
</evidence>
<dbReference type="InterPro" id="IPR050738">
    <property type="entry name" value="Sulfatase"/>
</dbReference>
<dbReference type="Proteomes" id="UP000317977">
    <property type="component" value="Unassembled WGS sequence"/>
</dbReference>
<feature type="transmembrane region" description="Helical" evidence="2">
    <location>
        <begin position="131"/>
        <end position="149"/>
    </location>
</feature>
<keyword evidence="2" id="KW-1133">Transmembrane helix</keyword>
<dbReference type="Gene3D" id="3.40.720.10">
    <property type="entry name" value="Alkaline Phosphatase, subunit A"/>
    <property type="match status" value="1"/>
</dbReference>
<sequence length="564" mass="62652">MTILIRCFVAAITIAAVSENSWLAGTDALAGLLPLALVASSDRQWTKRFGARLANFACFVLPCLTLVDTTVFQWTGSHLWSPLVGRAVTDLRAGLFSYASANVMRGIGVLVAKIALYVSVAWALGRIGSRWQISVTPIATCTAIAWIAVLGHHGNIPKPEWAATTTKQVTNDTAQSFQSMVLRRDADQRMMSVSSLDESGSDHENRPDILIVIAESFRHELITPEGTPNLWKLANEGIWCRNHFSGGNATNHGIFSIVSGLEAIWYSRPVRYSPPLNRLFHRSGYEIGFFAGHDDWRVFRMDGFISDEHYDEFSAEPPDGLSSDRQATMRAIEYLRPSDEPTRKPRLAILYLYATHATFNSYPDDQKFQPAADDRFTIPYPPSAADEVWNRYRNAAVTADRFIGAALGDDDTARNRIFVFTGDHGESFLEDGTIGHGTKLSPQQNMTPAIIRIPGGSHRVIDSPTMHADILPTLLAAAGIELTVQNRPVLDGIDLASASEDTLAQRFFVTRNYFDDQVAIIHDRDPMQNEIEVSLDEFTIKGNTDHLQSWIDARFKPSQSRQPK</sequence>
<evidence type="ECO:0000256" key="1">
    <source>
        <dbReference type="ARBA" id="ARBA00008779"/>
    </source>
</evidence>
<dbReference type="PIRSF" id="PIRSF004950">
    <property type="entry name" value="Mmb_sulf_HI0842"/>
    <property type="match status" value="1"/>
</dbReference>
<dbReference type="AlphaFoldDB" id="A0A5C6EIF8"/>
<evidence type="ECO:0000259" key="3">
    <source>
        <dbReference type="Pfam" id="PF00884"/>
    </source>
</evidence>
<comment type="caution">
    <text evidence="4">The sequence shown here is derived from an EMBL/GenBank/DDBJ whole genome shotgun (WGS) entry which is preliminary data.</text>
</comment>
<reference evidence="4 5" key="1">
    <citation type="submission" date="2019-02" db="EMBL/GenBank/DDBJ databases">
        <title>Deep-cultivation of Planctomycetes and their phenomic and genomic characterization uncovers novel biology.</title>
        <authorList>
            <person name="Wiegand S."/>
            <person name="Jogler M."/>
            <person name="Boedeker C."/>
            <person name="Pinto D."/>
            <person name="Vollmers J."/>
            <person name="Rivas-Marin E."/>
            <person name="Kohn T."/>
            <person name="Peeters S.H."/>
            <person name="Heuer A."/>
            <person name="Rast P."/>
            <person name="Oberbeckmann S."/>
            <person name="Bunk B."/>
            <person name="Jeske O."/>
            <person name="Meyerdierks A."/>
            <person name="Storesund J.E."/>
            <person name="Kallscheuer N."/>
            <person name="Luecker S."/>
            <person name="Lage O.M."/>
            <person name="Pohl T."/>
            <person name="Merkel B.J."/>
            <person name="Hornburger P."/>
            <person name="Mueller R.-W."/>
            <person name="Bruemmer F."/>
            <person name="Labrenz M."/>
            <person name="Spormann A.M."/>
            <person name="Op Den Camp H."/>
            <person name="Overmann J."/>
            <person name="Amann R."/>
            <person name="Jetten M.S.M."/>
            <person name="Mascher T."/>
            <person name="Medema M.H."/>
            <person name="Devos D.P."/>
            <person name="Kaster A.-K."/>
            <person name="Ovreas L."/>
            <person name="Rohde M."/>
            <person name="Galperin M.Y."/>
            <person name="Jogler C."/>
        </authorList>
    </citation>
    <scope>NUCLEOTIDE SEQUENCE [LARGE SCALE GENOMIC DNA]</scope>
    <source>
        <strain evidence="4 5">Poly59</strain>
    </source>
</reference>
<organism evidence="4 5">
    <name type="scientific">Rubripirellula reticaptiva</name>
    <dbReference type="NCBI Taxonomy" id="2528013"/>
    <lineage>
        <taxon>Bacteria</taxon>
        <taxon>Pseudomonadati</taxon>
        <taxon>Planctomycetota</taxon>
        <taxon>Planctomycetia</taxon>
        <taxon>Pirellulales</taxon>
        <taxon>Pirellulaceae</taxon>
        <taxon>Rubripirellula</taxon>
    </lineage>
</organism>
<dbReference type="PANTHER" id="PTHR42693">
    <property type="entry name" value="ARYLSULFATASE FAMILY MEMBER"/>
    <property type="match status" value="1"/>
</dbReference>
<name>A0A5C6EIF8_9BACT</name>
<evidence type="ECO:0000313" key="4">
    <source>
        <dbReference type="EMBL" id="TWU48235.1"/>
    </source>
</evidence>
<keyword evidence="2" id="KW-0812">Transmembrane</keyword>
<dbReference type="InterPro" id="IPR012159">
    <property type="entry name" value="YejM-like"/>
</dbReference>
<dbReference type="SUPFAM" id="SSF53649">
    <property type="entry name" value="Alkaline phosphatase-like"/>
    <property type="match status" value="1"/>
</dbReference>
<dbReference type="OrthoDB" id="9766107at2"/>
<evidence type="ECO:0000256" key="2">
    <source>
        <dbReference type="SAM" id="Phobius"/>
    </source>
</evidence>
<dbReference type="EMBL" id="SJPX01000005">
    <property type="protein sequence ID" value="TWU48235.1"/>
    <property type="molecule type" value="Genomic_DNA"/>
</dbReference>
<feature type="domain" description="Sulfatase N-terminal" evidence="3">
    <location>
        <begin position="207"/>
        <end position="480"/>
    </location>
</feature>
<dbReference type="InterPro" id="IPR017850">
    <property type="entry name" value="Alkaline_phosphatase_core_sf"/>
</dbReference>